<feature type="chain" id="PRO_5011492763" evidence="1">
    <location>
        <begin position="22"/>
        <end position="161"/>
    </location>
</feature>
<sequence length="161" mass="17060">MRTATVLAGLALAVLPAPAQAAAHVPEPGEVTWSAVQRRSADAETLCSEGRATMKATYTGVNGMTALLKYGSKADYPDYDAFNRGPLLFSSSTFTGPDSHSSYISVPAPSSPDADGPAVLGLEVLDLRSNRFFWFSSWDFPLACGYDYELTIDDVATSPAA</sequence>
<dbReference type="RefSeq" id="WP_143134187.1">
    <property type="nucleotide sequence ID" value="NZ_BOMT01000093.1"/>
</dbReference>
<protein>
    <submittedName>
        <fullName evidence="2">Uncharacterized protein</fullName>
    </submittedName>
</protein>
<reference evidence="2 3" key="1">
    <citation type="submission" date="2016-10" db="EMBL/GenBank/DDBJ databases">
        <authorList>
            <person name="de Groot N.N."/>
        </authorList>
    </citation>
    <scope>NUCLEOTIDE SEQUENCE [LARGE SCALE GENOMIC DNA]</scope>
    <source>
        <strain evidence="2 3">DSM 43019</strain>
    </source>
</reference>
<name>A0A1I2MSM0_9ACTN</name>
<keyword evidence="3" id="KW-1185">Reference proteome</keyword>
<dbReference type="AlphaFoldDB" id="A0A1I2MSM0"/>
<keyword evidence="1" id="KW-0732">Signal</keyword>
<evidence type="ECO:0000256" key="1">
    <source>
        <dbReference type="SAM" id="SignalP"/>
    </source>
</evidence>
<organism evidence="2 3">
    <name type="scientific">Actinoplanes philippinensis</name>
    <dbReference type="NCBI Taxonomy" id="35752"/>
    <lineage>
        <taxon>Bacteria</taxon>
        <taxon>Bacillati</taxon>
        <taxon>Actinomycetota</taxon>
        <taxon>Actinomycetes</taxon>
        <taxon>Micromonosporales</taxon>
        <taxon>Micromonosporaceae</taxon>
        <taxon>Actinoplanes</taxon>
    </lineage>
</organism>
<proteinExistence type="predicted"/>
<dbReference type="EMBL" id="FONV01000031">
    <property type="protein sequence ID" value="SFF92497.1"/>
    <property type="molecule type" value="Genomic_DNA"/>
</dbReference>
<accession>A0A1I2MSM0</accession>
<gene>
    <name evidence="2" type="ORF">SAMN05421541_13146</name>
</gene>
<dbReference type="STRING" id="35752.SAMN05421541_13146"/>
<feature type="signal peptide" evidence="1">
    <location>
        <begin position="1"/>
        <end position="21"/>
    </location>
</feature>
<dbReference type="OrthoDB" id="9845458at2"/>
<evidence type="ECO:0000313" key="2">
    <source>
        <dbReference type="EMBL" id="SFF92497.1"/>
    </source>
</evidence>
<dbReference type="Proteomes" id="UP000199645">
    <property type="component" value="Unassembled WGS sequence"/>
</dbReference>
<evidence type="ECO:0000313" key="3">
    <source>
        <dbReference type="Proteomes" id="UP000199645"/>
    </source>
</evidence>